<dbReference type="EMBL" id="JBFTEZ010000002">
    <property type="protein sequence ID" value="MEX6462890.1"/>
    <property type="molecule type" value="Genomic_DNA"/>
</dbReference>
<dbReference type="Proteomes" id="UP001560293">
    <property type="component" value="Unassembled WGS sequence"/>
</dbReference>
<evidence type="ECO:0000256" key="1">
    <source>
        <dbReference type="SAM" id="MobiDB-lite"/>
    </source>
</evidence>
<feature type="compositionally biased region" description="Low complexity" evidence="1">
    <location>
        <begin position="487"/>
        <end position="496"/>
    </location>
</feature>
<protein>
    <submittedName>
        <fullName evidence="3">Beta-lactamase family protein</fullName>
    </submittedName>
    <submittedName>
        <fullName evidence="4">Serine hydrolase domain-containing protein</fullName>
        <ecNumber evidence="4">3.-.-.-</ecNumber>
    </submittedName>
</protein>
<dbReference type="InterPro" id="IPR001466">
    <property type="entry name" value="Beta-lactam-related"/>
</dbReference>
<dbReference type="PANTHER" id="PTHR46825">
    <property type="entry name" value="D-ALANYL-D-ALANINE-CARBOXYPEPTIDASE/ENDOPEPTIDASE AMPH"/>
    <property type="match status" value="1"/>
</dbReference>
<accession>A0AAW5Q3Y6</accession>
<dbReference type="Gene3D" id="2.40.128.600">
    <property type="match status" value="1"/>
</dbReference>
<feature type="region of interest" description="Disordered" evidence="1">
    <location>
        <begin position="438"/>
        <end position="457"/>
    </location>
</feature>
<evidence type="ECO:0000313" key="5">
    <source>
        <dbReference type="Proteomes" id="UP001206890"/>
    </source>
</evidence>
<feature type="region of interest" description="Disordered" evidence="1">
    <location>
        <begin position="476"/>
        <end position="512"/>
    </location>
</feature>
<dbReference type="EMBL" id="JALXTC010000006">
    <property type="protein sequence ID" value="MCT2116601.1"/>
    <property type="molecule type" value="Genomic_DNA"/>
</dbReference>
<feature type="region of interest" description="Disordered" evidence="1">
    <location>
        <begin position="266"/>
        <end position="296"/>
    </location>
</feature>
<organism evidence="3 5">
    <name type="scientific">Dietzia cinnamea</name>
    <dbReference type="NCBI Taxonomy" id="321318"/>
    <lineage>
        <taxon>Bacteria</taxon>
        <taxon>Bacillati</taxon>
        <taxon>Actinomycetota</taxon>
        <taxon>Actinomycetes</taxon>
        <taxon>Mycobacteriales</taxon>
        <taxon>Dietziaceae</taxon>
        <taxon>Dietzia</taxon>
    </lineage>
</organism>
<evidence type="ECO:0000313" key="6">
    <source>
        <dbReference type="Proteomes" id="UP001560293"/>
    </source>
</evidence>
<evidence type="ECO:0000313" key="4">
    <source>
        <dbReference type="EMBL" id="MEX6462890.1"/>
    </source>
</evidence>
<dbReference type="InterPro" id="IPR012338">
    <property type="entry name" value="Beta-lactam/transpept-like"/>
</dbReference>
<reference evidence="4" key="3">
    <citation type="submission" date="2024-07" db="EMBL/GenBank/DDBJ databases">
        <authorList>
            <person name="Wildschutte H."/>
        </authorList>
    </citation>
    <scope>NUCLEOTIDE SEQUENCE</scope>
    <source>
        <strain evidence="4">N60</strain>
    </source>
</reference>
<dbReference type="PANTHER" id="PTHR46825:SF15">
    <property type="entry name" value="BETA-LACTAMASE-RELATED DOMAIN-CONTAINING PROTEIN"/>
    <property type="match status" value="1"/>
</dbReference>
<dbReference type="InterPro" id="IPR050491">
    <property type="entry name" value="AmpC-like"/>
</dbReference>
<evidence type="ECO:0000313" key="3">
    <source>
        <dbReference type="EMBL" id="MCT2116601.1"/>
    </source>
</evidence>
<proteinExistence type="predicted"/>
<dbReference type="AlphaFoldDB" id="A0AAW5Q3Y6"/>
<reference evidence="6" key="2">
    <citation type="submission" date="2024-07" db="EMBL/GenBank/DDBJ databases">
        <title>Pseudomonas strain that inhibits Aeromonas fish pathogens.</title>
        <authorList>
            <person name="Wildschutte H."/>
        </authorList>
    </citation>
    <scope>NUCLEOTIDE SEQUENCE [LARGE SCALE GENOMIC DNA]</scope>
    <source>
        <strain evidence="6">n60</strain>
    </source>
</reference>
<evidence type="ECO:0000259" key="2">
    <source>
        <dbReference type="Pfam" id="PF00144"/>
    </source>
</evidence>
<dbReference type="RefSeq" id="WP_061229848.1">
    <property type="nucleotide sequence ID" value="NZ_JAFFGT010000007.1"/>
</dbReference>
<dbReference type="EC" id="3.-.-.-" evidence="4"/>
<gene>
    <name evidence="4" type="ORF">AB6N35_00765</name>
    <name evidence="3" type="ORF">M3D93_02340</name>
</gene>
<feature type="compositionally biased region" description="Gly residues" evidence="1">
    <location>
        <begin position="497"/>
        <end position="506"/>
    </location>
</feature>
<keyword evidence="4" id="KW-0378">Hydrolase</keyword>
<dbReference type="Pfam" id="PF00144">
    <property type="entry name" value="Beta-lactamase"/>
    <property type="match status" value="1"/>
</dbReference>
<comment type="caution">
    <text evidence="3">The sequence shown here is derived from an EMBL/GenBank/DDBJ whole genome shotgun (WGS) entry which is preliminary data.</text>
</comment>
<name>A0AAW5Q3Y6_9ACTN</name>
<dbReference type="GO" id="GO:0016787">
    <property type="term" value="F:hydrolase activity"/>
    <property type="evidence" value="ECO:0007669"/>
    <property type="project" value="UniProtKB-KW"/>
</dbReference>
<keyword evidence="6" id="KW-1185">Reference proteome</keyword>
<sequence length="579" mass="60386">MTPNPAPRRQTRPRLAAAAAIGAAVAVVLAACGLPLPDPVPGQSPAAYSGLEVSEDRIEYAIGKVTDIVEEELEASGVPGAAVAVVHSGEVALAEGFGVRSTETGESVDARTVFPLASISKPVSATVVAAESAGGRVGWDTPVREFLPWFALSDPRISDVVTVGDMFAHRSGLPEHAGDDLEDLGYERPAILHGLRHLPLEPFRTSYAYTNFGLTAGAEAVAASARTPWAELGRERLFDPLGMSDSSFSYDELLDRDNRAVGHVRAPAAESGESSGEWIPADPARDPDAQAPAGGLSSSVADMARWMSMVLDDGKGPGGAQVVPSEALRQALTPQSVSAPPRDAADRTGSYGYGFNIGTSSSGRVQWSHSGAFALGAGTAMLMMPSLDLGIITLTNAAPTGIAETINARFSDYAQYGDPSLEWRELYTEQFGPLLDPVGDLVSTRQPSAPAPPRPAEELLGFYRNDYFGEIEVRPTVADESSDTESSDTGSSDAGSPGAGSPGAGSSGPELALAVGPGPLVWPLEHWDGDTFAVSPVGENWPRGSRGSVTFEGDTVTVELLDANGWGTFTRVDADEPAD</sequence>
<reference evidence="3" key="1">
    <citation type="submission" date="2022-04" db="EMBL/GenBank/DDBJ databases">
        <title>Human microbiome associated bacterial genomes.</title>
        <authorList>
            <person name="Sandstrom S."/>
            <person name="Salamzade R."/>
            <person name="Kalan L.R."/>
        </authorList>
    </citation>
    <scope>NUCLEOTIDE SEQUENCE</scope>
    <source>
        <strain evidence="3">P3-SID1762</strain>
    </source>
</reference>
<dbReference type="SUPFAM" id="SSF56601">
    <property type="entry name" value="beta-lactamase/transpeptidase-like"/>
    <property type="match status" value="1"/>
</dbReference>
<feature type="domain" description="Beta-lactamase-related" evidence="2">
    <location>
        <begin position="66"/>
        <end position="400"/>
    </location>
</feature>
<dbReference type="Proteomes" id="UP001206890">
    <property type="component" value="Unassembled WGS sequence"/>
</dbReference>
<dbReference type="Gene3D" id="3.40.710.10">
    <property type="entry name" value="DD-peptidase/beta-lactamase superfamily"/>
    <property type="match status" value="1"/>
</dbReference>